<dbReference type="SUPFAM" id="SSF48371">
    <property type="entry name" value="ARM repeat"/>
    <property type="match status" value="1"/>
</dbReference>
<sequence>MHDLRKQAILESGKTTSRKKQRNIQAGSGTTTPALSRVASAVTSRNVSDDEGDYSSNSLNDVGKLVASVPADVWTADLNERIEAICDRKHSSVEGREEVLNALSNLITHHYAQEELQSRVNQLLPSLSKSIKSGETSREIELALRTICLIMVTEPTDEVYTTVFDVVKSAIEDGQFADAKVAAIRTLSILKYYSNCSIDETGETMDFFLDIISSDGMTIGEEDNAEVVVAAAEEWGFLATQFDELPSSADTAIEIFTDQLESASSEVVCAAAENIALLVELSYAVTDSDDEEDDQAEDSKPRSHGLDHQAHRAASVLHGLTKQSAKSVSKRERKSLQGTIADVLRSVEDPRRGPAYSTALDDQGNEMGSRMRVAINNSGGKVTVDKWWKLHRMNTLKRLLQAGFMSHYKFNPNVCDTLPAATTAYTHTDSSRQQYATKHMRHIADLLGGPDE</sequence>
<reference evidence="5" key="3">
    <citation type="submission" date="2025-08" db="UniProtKB">
        <authorList>
            <consortium name="RefSeq"/>
        </authorList>
    </citation>
    <scope>IDENTIFICATION</scope>
    <source>
        <strain evidence="5">CBS 342.82</strain>
    </source>
</reference>
<feature type="domain" description="Interferon-related developmental regulator N-terminal" evidence="3">
    <location>
        <begin position="67"/>
        <end position="348"/>
    </location>
</feature>
<dbReference type="InterPro" id="IPR007701">
    <property type="entry name" value="Interferon-rel_develop_reg_N"/>
</dbReference>
<dbReference type="GeneID" id="54362060"/>
<comment type="similarity">
    <text evidence="1">Belongs to the IFRD family.</text>
</comment>
<dbReference type="InterPro" id="IPR011989">
    <property type="entry name" value="ARM-like"/>
</dbReference>
<feature type="compositionally biased region" description="Basic and acidic residues" evidence="2">
    <location>
        <begin position="297"/>
        <end position="308"/>
    </location>
</feature>
<dbReference type="Gene3D" id="1.25.10.10">
    <property type="entry name" value="Leucine-rich Repeat Variant"/>
    <property type="match status" value="1"/>
</dbReference>
<proteinExistence type="inferred from homology"/>
<evidence type="ECO:0000256" key="2">
    <source>
        <dbReference type="SAM" id="MobiDB-lite"/>
    </source>
</evidence>
<evidence type="ECO:0000313" key="4">
    <source>
        <dbReference type="Proteomes" id="UP000504637"/>
    </source>
</evidence>
<dbReference type="RefSeq" id="XP_033462350.1">
    <property type="nucleotide sequence ID" value="XM_033604260.1"/>
</dbReference>
<evidence type="ECO:0000256" key="1">
    <source>
        <dbReference type="ARBA" id="ARBA00008828"/>
    </source>
</evidence>
<name>A0A6J3MCI7_9PEZI</name>
<reference evidence="5" key="2">
    <citation type="submission" date="2020-04" db="EMBL/GenBank/DDBJ databases">
        <authorList>
            <consortium name="NCBI Genome Project"/>
        </authorList>
    </citation>
    <scope>NUCLEOTIDE SEQUENCE</scope>
    <source>
        <strain evidence="5">CBS 342.82</strain>
    </source>
</reference>
<accession>A0A6J3MCI7</accession>
<dbReference type="Proteomes" id="UP000504637">
    <property type="component" value="Unplaced"/>
</dbReference>
<organism evidence="5">
    <name type="scientific">Dissoconium aciculare CBS 342.82</name>
    <dbReference type="NCBI Taxonomy" id="1314786"/>
    <lineage>
        <taxon>Eukaryota</taxon>
        <taxon>Fungi</taxon>
        <taxon>Dikarya</taxon>
        <taxon>Ascomycota</taxon>
        <taxon>Pezizomycotina</taxon>
        <taxon>Dothideomycetes</taxon>
        <taxon>Dothideomycetidae</taxon>
        <taxon>Mycosphaerellales</taxon>
        <taxon>Dissoconiaceae</taxon>
        <taxon>Dissoconium</taxon>
    </lineage>
</organism>
<dbReference type="InterPro" id="IPR016024">
    <property type="entry name" value="ARM-type_fold"/>
</dbReference>
<evidence type="ECO:0000313" key="5">
    <source>
        <dbReference type="RefSeq" id="XP_033462350.1"/>
    </source>
</evidence>
<dbReference type="PANTHER" id="PTHR12354:SF1">
    <property type="entry name" value="INTERFERON-RELATED DEVELOPMENTAL REGULATOR 1"/>
    <property type="match status" value="1"/>
</dbReference>
<feature type="region of interest" description="Disordered" evidence="2">
    <location>
        <begin position="288"/>
        <end position="308"/>
    </location>
</feature>
<dbReference type="PANTHER" id="PTHR12354">
    <property type="entry name" value="INTERFERON-RELATED DEVELOPMENTAL REGULATOR"/>
    <property type="match status" value="1"/>
</dbReference>
<reference evidence="5" key="1">
    <citation type="submission" date="2020-01" db="EMBL/GenBank/DDBJ databases">
        <authorList>
            <consortium name="DOE Joint Genome Institute"/>
            <person name="Haridas S."/>
            <person name="Albert R."/>
            <person name="Binder M."/>
            <person name="Bloem J."/>
            <person name="Labutti K."/>
            <person name="Salamov A."/>
            <person name="Andreopoulos B."/>
            <person name="Baker S.E."/>
            <person name="Barry K."/>
            <person name="Bills G."/>
            <person name="Bluhm B.H."/>
            <person name="Cannon C."/>
            <person name="Castanera R."/>
            <person name="Culley D.E."/>
            <person name="Daum C."/>
            <person name="Ezra D."/>
            <person name="Gonzalez J.B."/>
            <person name="Henrissat B."/>
            <person name="Kuo A."/>
            <person name="Liang C."/>
            <person name="Lipzen A."/>
            <person name="Lutzoni F."/>
            <person name="Magnuson J."/>
            <person name="Mondo S."/>
            <person name="Nolan M."/>
            <person name="Ohm R."/>
            <person name="Pangilinan J."/>
            <person name="Park H.-J."/>
            <person name="Ramirez L."/>
            <person name="Alfaro M."/>
            <person name="Sun H."/>
            <person name="Tritt A."/>
            <person name="Yoshinaga Y."/>
            <person name="Zwiers L.-H."/>
            <person name="Turgeon B.G."/>
            <person name="Goodwin S.B."/>
            <person name="Spatafora J.W."/>
            <person name="Crous P.W."/>
            <person name="Grigoriev I.V."/>
        </authorList>
    </citation>
    <scope>NUCLEOTIDE SEQUENCE</scope>
    <source>
        <strain evidence="5">CBS 342.82</strain>
    </source>
</reference>
<feature type="region of interest" description="Disordered" evidence="2">
    <location>
        <begin position="1"/>
        <end position="55"/>
    </location>
</feature>
<feature type="compositionally biased region" description="Polar residues" evidence="2">
    <location>
        <begin position="23"/>
        <end position="34"/>
    </location>
</feature>
<keyword evidence="4" id="KW-1185">Reference proteome</keyword>
<dbReference type="InterPro" id="IPR039777">
    <property type="entry name" value="IFRD"/>
</dbReference>
<evidence type="ECO:0000259" key="3">
    <source>
        <dbReference type="Pfam" id="PF05004"/>
    </source>
</evidence>
<dbReference type="Pfam" id="PF05004">
    <property type="entry name" value="IFRD"/>
    <property type="match status" value="1"/>
</dbReference>
<dbReference type="AlphaFoldDB" id="A0A6J3MCI7"/>
<dbReference type="OrthoDB" id="18978at2759"/>
<protein>
    <recommendedName>
        <fullName evidence="3">Interferon-related developmental regulator N-terminal domain-containing protein</fullName>
    </recommendedName>
</protein>
<gene>
    <name evidence="5" type="ORF">K489DRAFT_377864</name>
</gene>